<feature type="compositionally biased region" description="Gly residues" evidence="4">
    <location>
        <begin position="1097"/>
        <end position="1110"/>
    </location>
</feature>
<dbReference type="OrthoDB" id="26282at2759"/>
<feature type="compositionally biased region" description="Polar residues" evidence="4">
    <location>
        <begin position="1"/>
        <end position="13"/>
    </location>
</feature>
<dbReference type="PANTHER" id="PTHR19980">
    <property type="entry name" value="RNA CLEAVAGE STIMULATION FACTOR"/>
    <property type="match status" value="1"/>
</dbReference>
<feature type="compositionally biased region" description="Basic and acidic residues" evidence="4">
    <location>
        <begin position="1037"/>
        <end position="1051"/>
    </location>
</feature>
<comment type="subcellular location">
    <subcellularLocation>
        <location evidence="3">Nucleus</location>
    </subcellularLocation>
    <subcellularLocation>
        <location evidence="3">Cytoplasm</location>
    </subcellularLocation>
    <text evidence="3">Nucleus and/or cytoplasm.</text>
</comment>
<dbReference type="GO" id="GO:0003729">
    <property type="term" value="F:mRNA binding"/>
    <property type="evidence" value="ECO:0007669"/>
    <property type="project" value="TreeGrafter"/>
</dbReference>
<proteinExistence type="predicted"/>
<dbReference type="InterPro" id="IPR011990">
    <property type="entry name" value="TPR-like_helical_dom_sf"/>
</dbReference>
<feature type="compositionally biased region" description="Polar residues" evidence="4">
    <location>
        <begin position="158"/>
        <end position="169"/>
    </location>
</feature>
<evidence type="ECO:0000256" key="3">
    <source>
        <dbReference type="RuleBase" id="RU369035"/>
    </source>
</evidence>
<feature type="region of interest" description="Disordered" evidence="4">
    <location>
        <begin position="206"/>
        <end position="228"/>
    </location>
</feature>
<dbReference type="InterPro" id="IPR008847">
    <property type="entry name" value="Suf"/>
</dbReference>
<evidence type="ECO:0000313" key="6">
    <source>
        <dbReference type="EMBL" id="EGG03826.1"/>
    </source>
</evidence>
<dbReference type="EMBL" id="GL883122">
    <property type="protein sequence ID" value="EGG03826.1"/>
    <property type="molecule type" value="Genomic_DNA"/>
</dbReference>
<keyword evidence="3" id="KW-0963">Cytoplasm</keyword>
<dbReference type="InterPro" id="IPR045243">
    <property type="entry name" value="Rna14-like"/>
</dbReference>
<feature type="compositionally biased region" description="Polar residues" evidence="4">
    <location>
        <begin position="282"/>
        <end position="296"/>
    </location>
</feature>
<name>F4RV31_MELLP</name>
<dbReference type="InParanoid" id="F4RV31"/>
<sequence length="1163" mass="128987">MNSNNQSTDTPNSLRDPRLSSLQVTPSPIPTPLATPSLVTSSLTDSSFFSLRDPALESMLSSENGPASLQISNPTQPDLETSTSLASDSVPPPGQLGPDLLSSQIVANLLELQSFQANLNSSTPPTIASSTIQPEGQSSSSVDIPSSVNPEVQALEVTTTTEIPTSQEPSIIPAPISNQSDVPVSVSLIDSVEGTGSLPEGKAVEQPAVTDNQNEPQSLDVPSVDPLMNGDQEIARSREMSLSIESTGQPDVAIEDLPDPATETTEPSGHVIDHDHDMGTSAIDTSAPSAPTNEPSNPDPSSPVTIMKFPLPAKPASDNHTPLFAPSPPQASQDESPTPPSPQPLLSRLATLKQRVEKNRMDGEAWLELIADAEKKGDLEKTREVYKSFLSNFPDAAPQWIAYADLELGHGHFPEVEQIFSHCLRSSVSVELWAFYLNYIRRVNPVEGDKAAASRTIIISAYEFSLNHIGIDRESGSIWIDYISILKAGEASGTWQEQQKMDSLRKVYQRAVCIPLNNIEQLWKDYDAFEHQMSKMTAKKFLADKSAQYMAARAALRDMKALTDNLLRPKVPVKPNWKRIEDHRNLEQWKTYLQWEEKNPLELTDKAALNTRIQYAYRQAVMHMRFYCEMWYLAAHHLRKMEKTEEALLTLHSGLTANSTSMVLTYAIVEIQETLKNYSVCTEAFKALIDHYHSEIDEINKTIEKEIAHGIPIIESKTANGVDHETTHELTEEEQQRARQEEELRTNVTSLYKPKVDELREAAASVWITEMRFARRTEGIKPARAVFTRARKSPYLTRHVFEASAMMEYHWNKEASVATKVFDLGLKSFSEDVEYVLNYLDFLISLNDDSNARALFEKTISKISSEAARPLWHRWAAYEYIYGDSTASRKLDARITENFPDWSIVQRLGDKHNYNGLEDVLGRELGTSVEPIPLRRSPSPVPQHLQGYGFKRASSKEPSHPQSIPSGPAALLRNRQRDRSFSPDFRGKRPRGQRDSISPERRAGGNQAEHGGGGVPHRRPRDSHEGPKRNRYSSPPRGRETPPHLAPAERENPFAWFPDGLRYLLGILPSASCFDGPRLDVHTVLQVLGEANIPNTGGNGANGNGNGSMGGSINPHHHNNNNSSREGFHSNAPIGWGPNRGGGAIGNLQHTRSNSSTRRGRRK</sequence>
<dbReference type="STRING" id="747676.F4RV31"/>
<keyword evidence="2 3" id="KW-0539">Nucleus</keyword>
<feature type="region of interest" description="Disordered" evidence="4">
    <location>
        <begin position="930"/>
        <end position="1051"/>
    </location>
</feature>
<organism evidence="7">
    <name type="scientific">Melampsora larici-populina (strain 98AG31 / pathotype 3-4-7)</name>
    <name type="common">Poplar leaf rust fungus</name>
    <dbReference type="NCBI Taxonomy" id="747676"/>
    <lineage>
        <taxon>Eukaryota</taxon>
        <taxon>Fungi</taxon>
        <taxon>Dikarya</taxon>
        <taxon>Basidiomycota</taxon>
        <taxon>Pucciniomycotina</taxon>
        <taxon>Pucciniomycetes</taxon>
        <taxon>Pucciniales</taxon>
        <taxon>Melampsoraceae</taxon>
        <taxon>Melampsora</taxon>
    </lineage>
</organism>
<gene>
    <name evidence="6" type="ORF">MELLADRAFT_78502</name>
</gene>
<evidence type="ECO:0000259" key="5">
    <source>
        <dbReference type="Pfam" id="PF05843"/>
    </source>
</evidence>
<feature type="region of interest" description="Disordered" evidence="4">
    <location>
        <begin position="158"/>
        <end position="178"/>
    </location>
</feature>
<feature type="compositionally biased region" description="Basic and acidic residues" evidence="4">
    <location>
        <begin position="975"/>
        <end position="1003"/>
    </location>
</feature>
<dbReference type="eggNOG" id="KOG1914">
    <property type="taxonomic scope" value="Eukaryota"/>
</dbReference>
<evidence type="ECO:0000313" key="7">
    <source>
        <dbReference type="Proteomes" id="UP000001072"/>
    </source>
</evidence>
<dbReference type="InterPro" id="IPR003107">
    <property type="entry name" value="HAT"/>
</dbReference>
<dbReference type="SUPFAM" id="SSF48452">
    <property type="entry name" value="TPR-like"/>
    <property type="match status" value="2"/>
</dbReference>
<accession>F4RV31</accession>
<dbReference type="GO" id="GO:0005737">
    <property type="term" value="C:cytoplasm"/>
    <property type="evidence" value="ECO:0007669"/>
    <property type="project" value="UniProtKB-SubCell"/>
</dbReference>
<evidence type="ECO:0000256" key="1">
    <source>
        <dbReference type="ARBA" id="ARBA00022737"/>
    </source>
</evidence>
<evidence type="ECO:0000256" key="2">
    <source>
        <dbReference type="ARBA" id="ARBA00023242"/>
    </source>
</evidence>
<feature type="region of interest" description="Disordered" evidence="4">
    <location>
        <begin position="59"/>
        <end position="99"/>
    </location>
</feature>
<dbReference type="RefSeq" id="XP_007412940.1">
    <property type="nucleotide sequence ID" value="XM_007412878.1"/>
</dbReference>
<keyword evidence="3" id="KW-0507">mRNA processing</keyword>
<dbReference type="KEGG" id="mlr:MELLADRAFT_78502"/>
<comment type="function">
    <text evidence="3">Component of the cleavage factor IA (CFIA) complex, which is involved in the endonucleolytic cleavage during polyadenylation-dependent pre-mRNA 3'-end formation.</text>
</comment>
<dbReference type="GeneID" id="18933125"/>
<keyword evidence="7" id="KW-1185">Reference proteome</keyword>
<dbReference type="AlphaFoldDB" id="F4RV31"/>
<dbReference type="VEuPathDB" id="FungiDB:MELLADRAFT_78502"/>
<dbReference type="SMART" id="SM00386">
    <property type="entry name" value="HAT"/>
    <property type="match status" value="7"/>
</dbReference>
<keyword evidence="1" id="KW-0677">Repeat</keyword>
<dbReference type="PANTHER" id="PTHR19980:SF0">
    <property type="entry name" value="CLEAVAGE STIMULATION FACTOR SUBUNIT 3"/>
    <property type="match status" value="1"/>
</dbReference>
<evidence type="ECO:0000256" key="4">
    <source>
        <dbReference type="SAM" id="MobiDB-lite"/>
    </source>
</evidence>
<dbReference type="GO" id="GO:0005634">
    <property type="term" value="C:nucleus"/>
    <property type="evidence" value="ECO:0007669"/>
    <property type="project" value="UniProtKB-SubCell"/>
</dbReference>
<feature type="region of interest" description="Disordered" evidence="4">
    <location>
        <begin position="121"/>
        <end position="146"/>
    </location>
</feature>
<dbReference type="GO" id="GO:0180010">
    <property type="term" value="P:co-transcriptional mRNA 3'-end processing, cleavage and polyadenylation pathway"/>
    <property type="evidence" value="ECO:0007669"/>
    <property type="project" value="UniProtKB-UniRule"/>
</dbReference>
<dbReference type="Proteomes" id="UP000001072">
    <property type="component" value="Unassembled WGS sequence"/>
</dbReference>
<dbReference type="Gene3D" id="1.25.40.1040">
    <property type="match status" value="1"/>
</dbReference>
<dbReference type="Pfam" id="PF05843">
    <property type="entry name" value="Suf"/>
    <property type="match status" value="1"/>
</dbReference>
<feature type="region of interest" description="Disordered" evidence="4">
    <location>
        <begin position="241"/>
        <end position="345"/>
    </location>
</feature>
<feature type="domain" description="Suppressor of forked" evidence="5">
    <location>
        <begin position="349"/>
        <end position="922"/>
    </location>
</feature>
<feature type="region of interest" description="Disordered" evidence="4">
    <location>
        <begin position="1096"/>
        <end position="1163"/>
    </location>
</feature>
<dbReference type="HOGENOM" id="CLU_007630_0_0_1"/>
<reference evidence="7" key="1">
    <citation type="journal article" date="2011" name="Proc. Natl. Acad. Sci. U.S.A.">
        <title>Obligate biotrophy features unraveled by the genomic analysis of rust fungi.</title>
        <authorList>
            <person name="Duplessis S."/>
            <person name="Cuomo C.A."/>
            <person name="Lin Y.-C."/>
            <person name="Aerts A."/>
            <person name="Tisserant E."/>
            <person name="Veneault-Fourrey C."/>
            <person name="Joly D.L."/>
            <person name="Hacquard S."/>
            <person name="Amselem J."/>
            <person name="Cantarel B.L."/>
            <person name="Chiu R."/>
            <person name="Coutinho P.M."/>
            <person name="Feau N."/>
            <person name="Field M."/>
            <person name="Frey P."/>
            <person name="Gelhaye E."/>
            <person name="Goldberg J."/>
            <person name="Grabherr M.G."/>
            <person name="Kodira C.D."/>
            <person name="Kohler A."/>
            <person name="Kuees U."/>
            <person name="Lindquist E.A."/>
            <person name="Lucas S.M."/>
            <person name="Mago R."/>
            <person name="Mauceli E."/>
            <person name="Morin E."/>
            <person name="Murat C."/>
            <person name="Pangilinan J.L."/>
            <person name="Park R."/>
            <person name="Pearson M."/>
            <person name="Quesneville H."/>
            <person name="Rouhier N."/>
            <person name="Sakthikumar S."/>
            <person name="Salamov A.A."/>
            <person name="Schmutz J."/>
            <person name="Selles B."/>
            <person name="Shapiro H."/>
            <person name="Tanguay P."/>
            <person name="Tuskan G.A."/>
            <person name="Henrissat B."/>
            <person name="Van de Peer Y."/>
            <person name="Rouze P."/>
            <person name="Ellis J.G."/>
            <person name="Dodds P.N."/>
            <person name="Schein J.E."/>
            <person name="Zhong S."/>
            <person name="Hamelin R.C."/>
            <person name="Grigoriev I.V."/>
            <person name="Szabo L.J."/>
            <person name="Martin F."/>
        </authorList>
    </citation>
    <scope>NUCLEOTIDE SEQUENCE [LARGE SCALE GENOMIC DNA]</scope>
    <source>
        <strain evidence="7">98AG31 / pathotype 3-4-7</strain>
    </source>
</reference>
<feature type="compositionally biased region" description="Polar residues" evidence="4">
    <location>
        <begin position="59"/>
        <end position="87"/>
    </location>
</feature>
<protein>
    <recommendedName>
        <fullName evidence="3">mRNA 3'-end-processing protein RNA14</fullName>
    </recommendedName>
</protein>
<feature type="region of interest" description="Disordered" evidence="4">
    <location>
        <begin position="1"/>
        <end position="39"/>
    </location>
</feature>